<dbReference type="EMBL" id="CP031264">
    <property type="protein sequence ID" value="AXI76384.1"/>
    <property type="molecule type" value="Genomic_DNA"/>
</dbReference>
<name>A0A345SRM9_9ACTN</name>
<protein>
    <submittedName>
        <fullName evidence="1">Uncharacterized protein</fullName>
    </submittedName>
</protein>
<organism evidence="1 2">
    <name type="scientific">Peterkaempfera bronchialis</name>
    <dbReference type="NCBI Taxonomy" id="2126346"/>
    <lineage>
        <taxon>Bacteria</taxon>
        <taxon>Bacillati</taxon>
        <taxon>Actinomycetota</taxon>
        <taxon>Actinomycetes</taxon>
        <taxon>Kitasatosporales</taxon>
        <taxon>Streptomycetaceae</taxon>
        <taxon>Peterkaempfera</taxon>
    </lineage>
</organism>
<dbReference type="KEGG" id="stri:C7M71_001705"/>
<dbReference type="AlphaFoldDB" id="A0A345SRM9"/>
<sequence length="72" mass="7718">MIMHNVPITAATDVLALQRDVDAANDAVRAFAAQRTDWSREAVLELQRLHTGYLAALAALRSAPRSGLCTAA</sequence>
<evidence type="ECO:0000313" key="2">
    <source>
        <dbReference type="Proteomes" id="UP000249340"/>
    </source>
</evidence>
<proteinExistence type="predicted"/>
<dbReference type="Proteomes" id="UP000249340">
    <property type="component" value="Chromosome"/>
</dbReference>
<reference evidence="2" key="1">
    <citation type="submission" date="2018-07" db="EMBL/GenBank/DDBJ databases">
        <title>Streptacidiphilus bronchialis DSM 106435 chromosome.</title>
        <authorList>
            <person name="Batra D."/>
            <person name="Gulvik C.A."/>
        </authorList>
    </citation>
    <scope>NUCLEOTIDE SEQUENCE [LARGE SCALE GENOMIC DNA]</scope>
    <source>
        <strain evidence="2">DSM 106435</strain>
    </source>
</reference>
<keyword evidence="2" id="KW-1185">Reference proteome</keyword>
<evidence type="ECO:0000313" key="1">
    <source>
        <dbReference type="EMBL" id="AXI76384.1"/>
    </source>
</evidence>
<accession>A0A345SRM9</accession>
<gene>
    <name evidence="1" type="ORF">C7M71_001705</name>
</gene>